<dbReference type="RefSeq" id="WP_083042269.1">
    <property type="nucleotide sequence ID" value="NZ_MVHP01000001.1"/>
</dbReference>
<evidence type="ECO:0008006" key="4">
    <source>
        <dbReference type="Google" id="ProtNLM"/>
    </source>
</evidence>
<dbReference type="AlphaFoldDB" id="A0A1X0DA91"/>
<comment type="caution">
    <text evidence="2">The sequence shown here is derived from an EMBL/GenBank/DDBJ whole genome shotgun (WGS) entry which is preliminary data.</text>
</comment>
<sequence>MTLKPCLVCGEPSAKSRCPEHRPTKPPREQRGYDYRWQQLSRRARRLQPFCTDCGSTEDLQADHKPEAWERKANGLPIRLRDIEIRCGKCNRKAGAARGNAVTRGNAPKALSAPPIGKARGAMNLTGVNT</sequence>
<dbReference type="Proteomes" id="UP000192772">
    <property type="component" value="Unassembled WGS sequence"/>
</dbReference>
<gene>
    <name evidence="2" type="ORF">BST23_01470</name>
</gene>
<reference evidence="2 3" key="1">
    <citation type="submission" date="2017-02" db="EMBL/GenBank/DDBJ databases">
        <title>The new phylogeny of genus Mycobacterium.</title>
        <authorList>
            <person name="Tortoli E."/>
            <person name="Trovato A."/>
            <person name="Cirillo D.M."/>
        </authorList>
    </citation>
    <scope>NUCLEOTIDE SEQUENCE [LARGE SCALE GENOMIC DNA]</scope>
    <source>
        <strain evidence="2 3">FI-09383</strain>
    </source>
</reference>
<feature type="compositionally biased region" description="Basic and acidic residues" evidence="1">
    <location>
        <begin position="17"/>
        <end position="32"/>
    </location>
</feature>
<name>A0A1X0DA91_9MYCO</name>
<protein>
    <recommendedName>
        <fullName evidence="4">HNH endonuclease</fullName>
    </recommendedName>
</protein>
<feature type="region of interest" description="Disordered" evidence="1">
    <location>
        <begin position="96"/>
        <end position="130"/>
    </location>
</feature>
<evidence type="ECO:0000313" key="3">
    <source>
        <dbReference type="Proteomes" id="UP000192772"/>
    </source>
</evidence>
<organism evidence="2 3">
    <name type="scientific">Mycolicibacterium elephantis</name>
    <dbReference type="NCBI Taxonomy" id="81858"/>
    <lineage>
        <taxon>Bacteria</taxon>
        <taxon>Bacillati</taxon>
        <taxon>Actinomycetota</taxon>
        <taxon>Actinomycetes</taxon>
        <taxon>Mycobacteriales</taxon>
        <taxon>Mycobacteriaceae</taxon>
        <taxon>Mycolicibacterium</taxon>
    </lineage>
</organism>
<evidence type="ECO:0000313" key="2">
    <source>
        <dbReference type="EMBL" id="ORA69346.1"/>
    </source>
</evidence>
<dbReference type="STRING" id="81858.BST23_01470"/>
<evidence type="ECO:0000256" key="1">
    <source>
        <dbReference type="SAM" id="MobiDB-lite"/>
    </source>
</evidence>
<proteinExistence type="predicted"/>
<dbReference type="EMBL" id="MVHP01000001">
    <property type="protein sequence ID" value="ORA69346.1"/>
    <property type="molecule type" value="Genomic_DNA"/>
</dbReference>
<feature type="region of interest" description="Disordered" evidence="1">
    <location>
        <begin position="13"/>
        <end position="32"/>
    </location>
</feature>
<accession>A0A1X0DA91</accession>